<reference evidence="1" key="1">
    <citation type="journal article" date="2020" name="Nature">
        <title>Giant virus diversity and host interactions through global metagenomics.</title>
        <authorList>
            <person name="Schulz F."/>
            <person name="Roux S."/>
            <person name="Paez-Espino D."/>
            <person name="Jungbluth S."/>
            <person name="Walsh D.A."/>
            <person name="Denef V.J."/>
            <person name="McMahon K.D."/>
            <person name="Konstantinidis K.T."/>
            <person name="Eloe-Fadrosh E.A."/>
            <person name="Kyrpides N.C."/>
            <person name="Woyke T."/>
        </authorList>
    </citation>
    <scope>NUCLEOTIDE SEQUENCE</scope>
    <source>
        <strain evidence="1">GVMAG-M-3300023184-161</strain>
    </source>
</reference>
<dbReference type="EMBL" id="MN739997">
    <property type="protein sequence ID" value="QHT82140.1"/>
    <property type="molecule type" value="Genomic_DNA"/>
</dbReference>
<accession>A0A6C0HP64</accession>
<sequence>MSNTIELFKEDILKFISNNEVLIKNNDEDITNVFVKYIKNYEIRYAGTAEEPRVNSTLSDTTNNDICIAKISQGIRCSRKHKKGNVYCGTHIKRQPTGVFEETVKPSRVKMEKKVDIWVQLIRGINYYIDENNNVYNPEHILSLNKNPSVIYKWKLNEANDYEIIPLEC</sequence>
<organism evidence="1">
    <name type="scientific">viral metagenome</name>
    <dbReference type="NCBI Taxonomy" id="1070528"/>
    <lineage>
        <taxon>unclassified sequences</taxon>
        <taxon>metagenomes</taxon>
        <taxon>organismal metagenomes</taxon>
    </lineage>
</organism>
<proteinExistence type="predicted"/>
<protein>
    <submittedName>
        <fullName evidence="1">Uncharacterized protein</fullName>
    </submittedName>
</protein>
<evidence type="ECO:0000313" key="1">
    <source>
        <dbReference type="EMBL" id="QHT82140.1"/>
    </source>
</evidence>
<dbReference type="AlphaFoldDB" id="A0A6C0HP64"/>
<name>A0A6C0HP64_9ZZZZ</name>